<dbReference type="CDD" id="cd23509">
    <property type="entry name" value="Gnk2-like"/>
    <property type="match status" value="2"/>
</dbReference>
<dbReference type="GO" id="GO:0009506">
    <property type="term" value="C:plasmodesma"/>
    <property type="evidence" value="ECO:0000318"/>
    <property type="project" value="GO_Central"/>
</dbReference>
<dbReference type="OMA" id="CYFHYET"/>
<evidence type="ECO:0000256" key="2">
    <source>
        <dbReference type="ARBA" id="ARBA00022581"/>
    </source>
</evidence>
<protein>
    <recommendedName>
        <fullName evidence="11">Gnk2-homologous domain-containing protein</fullName>
    </recommendedName>
</protein>
<dbReference type="InterPro" id="IPR002902">
    <property type="entry name" value="GNK2"/>
</dbReference>
<feature type="chain" id="PRO_5012406540" description="Gnk2-homologous domain-containing protein" evidence="10">
    <location>
        <begin position="24"/>
        <end position="294"/>
    </location>
</feature>
<feature type="domain" description="Gnk2-homologous" evidence="11">
    <location>
        <begin position="142"/>
        <end position="241"/>
    </location>
</feature>
<comment type="subcellular location">
    <subcellularLocation>
        <location evidence="7">Cell junction</location>
        <location evidence="7">Plasmodesma</location>
    </subcellularLocation>
    <subcellularLocation>
        <location evidence="1">Cell membrane</location>
        <topology evidence="1">Single-pass type I membrane protein</topology>
    </subcellularLocation>
</comment>
<keyword evidence="9" id="KW-0472">Membrane</keyword>
<organism evidence="12">
    <name type="scientific">Manihot esculenta</name>
    <name type="common">Cassava</name>
    <name type="synonym">Jatropha manihot</name>
    <dbReference type="NCBI Taxonomy" id="3983"/>
    <lineage>
        <taxon>Eukaryota</taxon>
        <taxon>Viridiplantae</taxon>
        <taxon>Streptophyta</taxon>
        <taxon>Embryophyta</taxon>
        <taxon>Tracheophyta</taxon>
        <taxon>Spermatophyta</taxon>
        <taxon>Magnoliopsida</taxon>
        <taxon>eudicotyledons</taxon>
        <taxon>Gunneridae</taxon>
        <taxon>Pentapetalae</taxon>
        <taxon>rosids</taxon>
        <taxon>fabids</taxon>
        <taxon>Malpighiales</taxon>
        <taxon>Euphorbiaceae</taxon>
        <taxon>Crotonoideae</taxon>
        <taxon>Manihoteae</taxon>
        <taxon>Manihot</taxon>
    </lineage>
</organism>
<proteinExistence type="inferred from homology"/>
<dbReference type="Gene3D" id="3.30.430.20">
    <property type="entry name" value="Gnk2 domain, C-X8-C-X2-C motif"/>
    <property type="match status" value="2"/>
</dbReference>
<evidence type="ECO:0000256" key="4">
    <source>
        <dbReference type="ARBA" id="ARBA00022737"/>
    </source>
</evidence>
<reference evidence="12" key="1">
    <citation type="submission" date="2016-02" db="EMBL/GenBank/DDBJ databases">
        <title>WGS assembly of Manihot esculenta.</title>
        <authorList>
            <person name="Bredeson J.V."/>
            <person name="Prochnik S.E."/>
            <person name="Lyons J.B."/>
            <person name="Schmutz J."/>
            <person name="Grimwood J."/>
            <person name="Vrebalov J."/>
            <person name="Bart R.S."/>
            <person name="Amuge T."/>
            <person name="Ferguson M.E."/>
            <person name="Green R."/>
            <person name="Putnam N."/>
            <person name="Stites J."/>
            <person name="Rounsley S."/>
            <person name="Rokhsar D.S."/>
        </authorList>
    </citation>
    <scope>NUCLEOTIDE SEQUENCE [LARGE SCALE GENOMIC DNA]</scope>
    <source>
        <tissue evidence="12">Leaf</tissue>
    </source>
</reference>
<keyword evidence="3 10" id="KW-0732">Signal</keyword>
<dbReference type="AlphaFoldDB" id="A0A2C9VG76"/>
<keyword evidence="9" id="KW-0812">Transmembrane</keyword>
<keyword evidence="5" id="KW-0965">Cell junction</keyword>
<evidence type="ECO:0000256" key="8">
    <source>
        <dbReference type="ARBA" id="ARBA00038393"/>
    </source>
</evidence>
<keyword evidence="4" id="KW-0677">Repeat</keyword>
<evidence type="ECO:0000256" key="5">
    <source>
        <dbReference type="ARBA" id="ARBA00022949"/>
    </source>
</evidence>
<dbReference type="PANTHER" id="PTHR32080">
    <property type="entry name" value="ANTIFUNGAL PROTEIN GINKBILOBIN-2-LIKE"/>
    <property type="match status" value="1"/>
</dbReference>
<evidence type="ECO:0000256" key="3">
    <source>
        <dbReference type="ARBA" id="ARBA00022729"/>
    </source>
</evidence>
<dbReference type="PROSITE" id="PS51473">
    <property type="entry name" value="GNK2"/>
    <property type="match status" value="2"/>
</dbReference>
<keyword evidence="6" id="KW-1015">Disulfide bond</keyword>
<dbReference type="InterPro" id="IPR051378">
    <property type="entry name" value="Cell2Cell_Antifungal"/>
</dbReference>
<evidence type="ECO:0000313" key="12">
    <source>
        <dbReference type="EMBL" id="OAY44323.1"/>
    </source>
</evidence>
<evidence type="ECO:0000256" key="6">
    <source>
        <dbReference type="ARBA" id="ARBA00023157"/>
    </source>
</evidence>
<evidence type="ECO:0000256" key="10">
    <source>
        <dbReference type="SAM" id="SignalP"/>
    </source>
</evidence>
<keyword evidence="9" id="KW-1133">Transmembrane helix</keyword>
<evidence type="ECO:0000256" key="9">
    <source>
        <dbReference type="SAM" id="Phobius"/>
    </source>
</evidence>
<sequence length="294" mass="31658">MDSALKFFPLFSCLLLFLPVAKTSSHHSGLVFSKCANQTHTASTESHSQILSSLFHELSLQSSGSKFFKATAGDDTIGVSGFFQCRGDLGGNECYDCVNSLPQVLNNTCKQAVAARVQLNGCYFHYETDGFELYGGDDMALKHELLHGTCSEKKAVDGGFVEVRDAAFVAMESEGMSINGFYEADYEYVQVMAQCEGDLWGCDCSECVGIAVEIAREDCGSSVSGKVYLDNCFLSYGYNSHGKPGNLYPAEEDEHGNNTGKKVAIVLGAAAAALSGGFIFLKLMKSRCGKDDDV</sequence>
<dbReference type="EMBL" id="CM004394">
    <property type="protein sequence ID" value="OAY44323.1"/>
    <property type="molecule type" value="Genomic_DNA"/>
</dbReference>
<evidence type="ECO:0000259" key="11">
    <source>
        <dbReference type="PROSITE" id="PS51473"/>
    </source>
</evidence>
<accession>A0A2C9VG76</accession>
<dbReference type="GO" id="GO:0005886">
    <property type="term" value="C:plasma membrane"/>
    <property type="evidence" value="ECO:0007669"/>
    <property type="project" value="UniProtKB-SubCell"/>
</dbReference>
<feature type="signal peptide" evidence="10">
    <location>
        <begin position="1"/>
        <end position="23"/>
    </location>
</feature>
<dbReference type="GO" id="GO:0010497">
    <property type="term" value="P:plasmodesmata-mediated intercellular transport"/>
    <property type="evidence" value="ECO:0000318"/>
    <property type="project" value="GO_Central"/>
</dbReference>
<keyword evidence="2" id="KW-0945">Host-virus interaction</keyword>
<comment type="similarity">
    <text evidence="8">Belongs to the cysteine-rich repeat secretory protein family. Plasmodesmata-located proteins (PDLD) subfamily.</text>
</comment>
<feature type="domain" description="Gnk2-homologous" evidence="11">
    <location>
        <begin position="28"/>
        <end position="131"/>
    </location>
</feature>
<name>A0A2C9VG76_MANES</name>
<dbReference type="Pfam" id="PF01657">
    <property type="entry name" value="Stress-antifung"/>
    <property type="match status" value="2"/>
</dbReference>
<dbReference type="GO" id="GO:0046739">
    <property type="term" value="P:transport of virus in multicellular host"/>
    <property type="evidence" value="ECO:0000318"/>
    <property type="project" value="GO_Central"/>
</dbReference>
<feature type="transmembrane region" description="Helical" evidence="9">
    <location>
        <begin position="263"/>
        <end position="281"/>
    </location>
</feature>
<evidence type="ECO:0000256" key="7">
    <source>
        <dbReference type="ARBA" id="ARBA00024184"/>
    </source>
</evidence>
<dbReference type="STRING" id="3983.A0A2C9VG76"/>
<dbReference type="InterPro" id="IPR038408">
    <property type="entry name" value="GNK2_sf"/>
</dbReference>
<evidence type="ECO:0000256" key="1">
    <source>
        <dbReference type="ARBA" id="ARBA00004251"/>
    </source>
</evidence>
<gene>
    <name evidence="12" type="ORF">MANES_08G140500</name>
</gene>
<dbReference type="PANTHER" id="PTHR32080:SF6">
    <property type="entry name" value="PLASMODESMATA-LOCATED PROTEIN 4"/>
    <property type="match status" value="1"/>
</dbReference>